<keyword evidence="5" id="KW-0809">Transit peptide</keyword>
<dbReference type="EMBL" id="KZ819605">
    <property type="protein sequence ID" value="PWN32598.1"/>
    <property type="molecule type" value="Genomic_DNA"/>
</dbReference>
<keyword evidence="15" id="KW-1185">Reference proteome</keyword>
<dbReference type="Gene3D" id="3.50.50.100">
    <property type="match status" value="1"/>
</dbReference>
<evidence type="ECO:0000256" key="10">
    <source>
        <dbReference type="SAM" id="MobiDB-lite"/>
    </source>
</evidence>
<dbReference type="FunCoup" id="A0A316V6F3">
    <property type="interactions" value="176"/>
</dbReference>
<evidence type="ECO:0000256" key="8">
    <source>
        <dbReference type="ARBA" id="ARBA00047599"/>
    </source>
</evidence>
<evidence type="ECO:0000256" key="11">
    <source>
        <dbReference type="SAM" id="Phobius"/>
    </source>
</evidence>
<feature type="compositionally biased region" description="Pro residues" evidence="10">
    <location>
        <begin position="41"/>
        <end position="54"/>
    </location>
</feature>
<dbReference type="InParanoid" id="A0A316V6F3"/>
<evidence type="ECO:0000256" key="7">
    <source>
        <dbReference type="ARBA" id="ARBA00023027"/>
    </source>
</evidence>
<keyword evidence="4" id="KW-0274">FAD</keyword>
<dbReference type="SUPFAM" id="SSF51905">
    <property type="entry name" value="FAD/NAD(P)-binding domain"/>
    <property type="match status" value="2"/>
</dbReference>
<sequence>MMLQRSANVAFRGLSVSRVVQRNTVNLTPLSRRFNTTDATVPPPQFNTPSPKPSKPVAEPVAPATPVTPATPVKVELNSAPPPPPPSAPSPKKKRGFFGKAKLVLGYGSLAFLVAAGYFIYEANHPPAEQLPFDPSKKTLVILGSGWGATALIDSIDTQDYNVVVISPYNYFLFTPLLPSVTVGTLNGRSITQPTRHIVRYKDREVQLLEAEATKVDPKSKTVTFEDKSDMYGSIGTVQIPYDYLVYAVGSQNQTFGIEGVKKHGLFLKELSDAESIRRRLMDCVEKASLLGQSEEEIDRLLHFVVVGGGPTGVEASSEFRDFVRDDLSKWYPAVSGRVRVTLIEALPNILPSFSKNLVEFTEHVFKENEIQILTKHMVKDVDEKSVTVQDPTGKIVNIPTGMLVWAAGNTARPLTRDLQEQLKDEQTNRRGLLVDDNLRLLGAEESIFAIGDAAATNAPPTAQVANQQGRYLAGIFESLARIDRVEAKLIKTRQQPESPEKTAEISRLERKLERTKATLKPFHYTNRGAMAYIGTEQAILDLPYGSVQLSSGGFLTGLAWSSAYWSMLFGIRCRASVALDWLHVRIFGRSIEALR</sequence>
<dbReference type="AlphaFoldDB" id="A0A316V6F3"/>
<evidence type="ECO:0000256" key="5">
    <source>
        <dbReference type="ARBA" id="ARBA00022946"/>
    </source>
</evidence>
<evidence type="ECO:0000259" key="13">
    <source>
        <dbReference type="Pfam" id="PF22366"/>
    </source>
</evidence>
<dbReference type="PANTHER" id="PTHR43706">
    <property type="entry name" value="NADH DEHYDROGENASE"/>
    <property type="match status" value="1"/>
</dbReference>
<dbReference type="OrthoDB" id="3244603at2759"/>
<dbReference type="RefSeq" id="XP_025352900.1">
    <property type="nucleotide sequence ID" value="XM_025499364.1"/>
</dbReference>
<comment type="similarity">
    <text evidence="1">Belongs to the NADH dehydrogenase family.</text>
</comment>
<feature type="region of interest" description="Disordered" evidence="10">
    <location>
        <begin position="30"/>
        <end position="93"/>
    </location>
</feature>
<dbReference type="InterPro" id="IPR023753">
    <property type="entry name" value="FAD/NAD-binding_dom"/>
</dbReference>
<keyword evidence="11" id="KW-0472">Membrane</keyword>
<dbReference type="GeneID" id="37021145"/>
<feature type="compositionally biased region" description="Pro residues" evidence="10">
    <location>
        <begin position="80"/>
        <end position="89"/>
    </location>
</feature>
<reference evidence="14 15" key="1">
    <citation type="journal article" date="2018" name="Mol. Biol. Evol.">
        <title>Broad Genomic Sampling Reveals a Smut Pathogenic Ancestry of the Fungal Clade Ustilaginomycotina.</title>
        <authorList>
            <person name="Kijpornyongpan T."/>
            <person name="Mondo S.J."/>
            <person name="Barry K."/>
            <person name="Sandor L."/>
            <person name="Lee J."/>
            <person name="Lipzen A."/>
            <person name="Pangilinan J."/>
            <person name="LaButti K."/>
            <person name="Hainaut M."/>
            <person name="Henrissat B."/>
            <person name="Grigoriev I.V."/>
            <person name="Spatafora J.W."/>
            <person name="Aime M.C."/>
        </authorList>
    </citation>
    <scope>NUCLEOTIDE SEQUENCE [LARGE SCALE GENOMIC DNA]</scope>
    <source>
        <strain evidence="14 15">MCA 3882</strain>
    </source>
</reference>
<evidence type="ECO:0000256" key="1">
    <source>
        <dbReference type="ARBA" id="ARBA00005272"/>
    </source>
</evidence>
<dbReference type="InterPro" id="IPR045024">
    <property type="entry name" value="NDH-2"/>
</dbReference>
<proteinExistence type="inferred from homology"/>
<evidence type="ECO:0000256" key="9">
    <source>
        <dbReference type="ARBA" id="ARBA00049010"/>
    </source>
</evidence>
<gene>
    <name evidence="14" type="ORF">FA14DRAFT_161967</name>
</gene>
<name>A0A316V6F3_9BASI</name>
<dbReference type="InterPro" id="IPR036188">
    <property type="entry name" value="FAD/NAD-bd_sf"/>
</dbReference>
<protein>
    <recommendedName>
        <fullName evidence="2">NADH:ubiquinone reductase (non-electrogenic)</fullName>
        <ecNumber evidence="2">1.6.5.9</ecNumber>
    </recommendedName>
</protein>
<evidence type="ECO:0000256" key="6">
    <source>
        <dbReference type="ARBA" id="ARBA00023002"/>
    </source>
</evidence>
<feature type="domain" description="External alternative NADH-ubiquinone oxidoreductase-like C-terminal" evidence="13">
    <location>
        <begin position="528"/>
        <end position="590"/>
    </location>
</feature>
<dbReference type="InterPro" id="IPR054585">
    <property type="entry name" value="NDH2-like_C"/>
</dbReference>
<dbReference type="GO" id="GO:0050136">
    <property type="term" value="F:NADH dehydrogenase (quinone) (non-electrogenic) activity"/>
    <property type="evidence" value="ECO:0007669"/>
    <property type="project" value="UniProtKB-EC"/>
</dbReference>
<evidence type="ECO:0000256" key="4">
    <source>
        <dbReference type="ARBA" id="ARBA00022827"/>
    </source>
</evidence>
<dbReference type="EC" id="1.6.5.9" evidence="2"/>
<accession>A0A316V6F3</accession>
<dbReference type="Proteomes" id="UP000245771">
    <property type="component" value="Unassembled WGS sequence"/>
</dbReference>
<evidence type="ECO:0000259" key="12">
    <source>
        <dbReference type="Pfam" id="PF07992"/>
    </source>
</evidence>
<feature type="compositionally biased region" description="Polar residues" evidence="10">
    <location>
        <begin position="30"/>
        <end position="39"/>
    </location>
</feature>
<keyword evidence="6" id="KW-0560">Oxidoreductase</keyword>
<feature type="compositionally biased region" description="Low complexity" evidence="10">
    <location>
        <begin position="55"/>
        <end position="76"/>
    </location>
</feature>
<keyword evidence="11" id="KW-0812">Transmembrane</keyword>
<keyword evidence="11" id="KW-1133">Transmembrane helix</keyword>
<dbReference type="Pfam" id="PF22366">
    <property type="entry name" value="NDH2_C"/>
    <property type="match status" value="1"/>
</dbReference>
<comment type="catalytic activity">
    <reaction evidence="9">
        <text>a ubiquinone + NADH + H(+) = a ubiquinol + NAD(+)</text>
        <dbReference type="Rhea" id="RHEA:23152"/>
        <dbReference type="Rhea" id="RHEA-COMP:9565"/>
        <dbReference type="Rhea" id="RHEA-COMP:9566"/>
        <dbReference type="ChEBI" id="CHEBI:15378"/>
        <dbReference type="ChEBI" id="CHEBI:16389"/>
        <dbReference type="ChEBI" id="CHEBI:17976"/>
        <dbReference type="ChEBI" id="CHEBI:57540"/>
        <dbReference type="ChEBI" id="CHEBI:57945"/>
    </reaction>
</comment>
<dbReference type="STRING" id="1280837.A0A316V6F3"/>
<keyword evidence="3" id="KW-0285">Flavoprotein</keyword>
<evidence type="ECO:0000256" key="3">
    <source>
        <dbReference type="ARBA" id="ARBA00022630"/>
    </source>
</evidence>
<feature type="domain" description="FAD/NAD(P)-binding" evidence="12">
    <location>
        <begin position="139"/>
        <end position="470"/>
    </location>
</feature>
<comment type="catalytic activity">
    <reaction evidence="8">
        <text>a quinone + NADH + H(+) = a quinol + NAD(+)</text>
        <dbReference type="Rhea" id="RHEA:46160"/>
        <dbReference type="ChEBI" id="CHEBI:15378"/>
        <dbReference type="ChEBI" id="CHEBI:24646"/>
        <dbReference type="ChEBI" id="CHEBI:57540"/>
        <dbReference type="ChEBI" id="CHEBI:57945"/>
        <dbReference type="ChEBI" id="CHEBI:132124"/>
        <dbReference type="EC" id="1.6.5.9"/>
    </reaction>
</comment>
<dbReference type="GO" id="GO:0005739">
    <property type="term" value="C:mitochondrion"/>
    <property type="evidence" value="ECO:0007669"/>
    <property type="project" value="TreeGrafter"/>
</dbReference>
<feature type="transmembrane region" description="Helical" evidence="11">
    <location>
        <begin position="103"/>
        <end position="121"/>
    </location>
</feature>
<evidence type="ECO:0000313" key="14">
    <source>
        <dbReference type="EMBL" id="PWN32598.1"/>
    </source>
</evidence>
<keyword evidence="7" id="KW-0520">NAD</keyword>
<organism evidence="14 15">
    <name type="scientific">Meira miltonrushii</name>
    <dbReference type="NCBI Taxonomy" id="1280837"/>
    <lineage>
        <taxon>Eukaryota</taxon>
        <taxon>Fungi</taxon>
        <taxon>Dikarya</taxon>
        <taxon>Basidiomycota</taxon>
        <taxon>Ustilaginomycotina</taxon>
        <taxon>Exobasidiomycetes</taxon>
        <taxon>Exobasidiales</taxon>
        <taxon>Brachybasidiaceae</taxon>
        <taxon>Meira</taxon>
    </lineage>
</organism>
<dbReference type="Pfam" id="PF07992">
    <property type="entry name" value="Pyr_redox_2"/>
    <property type="match status" value="1"/>
</dbReference>
<evidence type="ECO:0000256" key="2">
    <source>
        <dbReference type="ARBA" id="ARBA00012637"/>
    </source>
</evidence>
<dbReference type="PANTHER" id="PTHR43706:SF47">
    <property type="entry name" value="EXTERNAL NADH-UBIQUINONE OXIDOREDUCTASE 1, MITOCHONDRIAL-RELATED"/>
    <property type="match status" value="1"/>
</dbReference>
<evidence type="ECO:0000313" key="15">
    <source>
        <dbReference type="Proteomes" id="UP000245771"/>
    </source>
</evidence>